<dbReference type="GO" id="GO:0097192">
    <property type="term" value="P:extrinsic apoptotic signaling pathway in absence of ligand"/>
    <property type="evidence" value="ECO:0007669"/>
    <property type="project" value="TreeGrafter"/>
</dbReference>
<keyword evidence="10" id="KW-1185">Reference proteome</keyword>
<dbReference type="FunCoup" id="A0A6P8PQ38">
    <property type="interactions" value="26"/>
</dbReference>
<comment type="similarity">
    <text evidence="2">Belongs to the Bcl-2 family.</text>
</comment>
<dbReference type="InterPro" id="IPR046371">
    <property type="entry name" value="Bcl-2_BH1-3"/>
</dbReference>
<dbReference type="InParanoid" id="A0A6P8PQ38"/>
<dbReference type="CDD" id="cd06845">
    <property type="entry name" value="Bcl-2_like"/>
    <property type="match status" value="1"/>
</dbReference>
<evidence type="ECO:0000256" key="4">
    <source>
        <dbReference type="ARBA" id="ARBA00022703"/>
    </source>
</evidence>
<dbReference type="GO" id="GO:0051400">
    <property type="term" value="F:BH domain binding"/>
    <property type="evidence" value="ECO:0007669"/>
    <property type="project" value="TreeGrafter"/>
</dbReference>
<evidence type="ECO:0000256" key="5">
    <source>
        <dbReference type="ARBA" id="ARBA00022989"/>
    </source>
</evidence>
<keyword evidence="6 8" id="KW-0472">Membrane</keyword>
<protein>
    <submittedName>
        <fullName evidence="11">Bcl-2-like protein 10</fullName>
    </submittedName>
</protein>
<dbReference type="PROSITE" id="PS50062">
    <property type="entry name" value="BCL2_FAMILY"/>
    <property type="match status" value="1"/>
</dbReference>
<dbReference type="OrthoDB" id="8856583at2759"/>
<evidence type="ECO:0000256" key="3">
    <source>
        <dbReference type="ARBA" id="ARBA00022692"/>
    </source>
</evidence>
<dbReference type="Pfam" id="PF00452">
    <property type="entry name" value="Bcl-2"/>
    <property type="match status" value="1"/>
</dbReference>
<evidence type="ECO:0000256" key="6">
    <source>
        <dbReference type="ARBA" id="ARBA00023136"/>
    </source>
</evidence>
<gene>
    <name evidence="11" type="primary">BCL2L10</name>
</gene>
<feature type="region of interest" description="Disordered" evidence="7">
    <location>
        <begin position="1"/>
        <end position="21"/>
    </location>
</feature>
<dbReference type="PRINTS" id="PR01862">
    <property type="entry name" value="BCL2FAMILY"/>
</dbReference>
<dbReference type="Proteomes" id="UP000515159">
    <property type="component" value="Chromosome 14"/>
</dbReference>
<dbReference type="PANTHER" id="PTHR11256">
    <property type="entry name" value="BCL-2 RELATED"/>
    <property type="match status" value="1"/>
</dbReference>
<dbReference type="InterPro" id="IPR002475">
    <property type="entry name" value="Bcl2-like"/>
</dbReference>
<keyword evidence="5 8" id="KW-1133">Transmembrane helix</keyword>
<dbReference type="Gene3D" id="1.10.437.10">
    <property type="entry name" value="Blc2-like"/>
    <property type="match status" value="1"/>
</dbReference>
<evidence type="ECO:0000259" key="9">
    <source>
        <dbReference type="SMART" id="SM00337"/>
    </source>
</evidence>
<dbReference type="KEGG" id="gsh:117348617"/>
<dbReference type="CTD" id="10017"/>
<proteinExistence type="inferred from homology"/>
<evidence type="ECO:0000313" key="10">
    <source>
        <dbReference type="Proteomes" id="UP000515159"/>
    </source>
</evidence>
<dbReference type="InterPro" id="IPR036834">
    <property type="entry name" value="Bcl-2-like_sf"/>
</dbReference>
<evidence type="ECO:0000256" key="8">
    <source>
        <dbReference type="SAM" id="Phobius"/>
    </source>
</evidence>
<feature type="transmembrane region" description="Helical" evidence="8">
    <location>
        <begin position="172"/>
        <end position="193"/>
    </location>
</feature>
<dbReference type="GO" id="GO:0042981">
    <property type="term" value="P:regulation of apoptotic process"/>
    <property type="evidence" value="ECO:0007669"/>
    <property type="project" value="InterPro"/>
</dbReference>
<evidence type="ECO:0000256" key="7">
    <source>
        <dbReference type="SAM" id="MobiDB-lite"/>
    </source>
</evidence>
<dbReference type="AlphaFoldDB" id="A0A6P8PQ38"/>
<dbReference type="RefSeq" id="XP_033776833.1">
    <property type="nucleotide sequence ID" value="XM_033920942.1"/>
</dbReference>
<name>A0A6P8PQ38_GEOSA</name>
<keyword evidence="4" id="KW-0053">Apoptosis</keyword>
<evidence type="ECO:0000256" key="2">
    <source>
        <dbReference type="ARBA" id="ARBA00009458"/>
    </source>
</evidence>
<comment type="subcellular location">
    <subcellularLocation>
        <location evidence="1">Endomembrane system</location>
    </subcellularLocation>
</comment>
<dbReference type="GeneID" id="117348617"/>
<dbReference type="GO" id="GO:0008630">
    <property type="term" value="P:intrinsic apoptotic signaling pathway in response to DNA damage"/>
    <property type="evidence" value="ECO:0007669"/>
    <property type="project" value="TreeGrafter"/>
</dbReference>
<evidence type="ECO:0000256" key="1">
    <source>
        <dbReference type="ARBA" id="ARBA00004308"/>
    </source>
</evidence>
<dbReference type="SUPFAM" id="SSF56854">
    <property type="entry name" value="Bcl-2 inhibitors of programmed cell death"/>
    <property type="match status" value="1"/>
</dbReference>
<evidence type="ECO:0000313" key="11">
    <source>
        <dbReference type="RefSeq" id="XP_033776833.1"/>
    </source>
</evidence>
<organism evidence="10 11">
    <name type="scientific">Geotrypetes seraphini</name>
    <name type="common">Gaboon caecilian</name>
    <name type="synonym">Caecilia seraphini</name>
    <dbReference type="NCBI Taxonomy" id="260995"/>
    <lineage>
        <taxon>Eukaryota</taxon>
        <taxon>Metazoa</taxon>
        <taxon>Chordata</taxon>
        <taxon>Craniata</taxon>
        <taxon>Vertebrata</taxon>
        <taxon>Euteleostomi</taxon>
        <taxon>Amphibia</taxon>
        <taxon>Gymnophiona</taxon>
        <taxon>Geotrypetes</taxon>
    </lineage>
</organism>
<keyword evidence="3 8" id="KW-0812">Transmembrane</keyword>
<dbReference type="SMART" id="SM00337">
    <property type="entry name" value="BCL"/>
    <property type="match status" value="1"/>
</dbReference>
<dbReference type="PANTHER" id="PTHR11256:SF47">
    <property type="entry name" value="BCL-2-LIKE PROTEIN 10"/>
    <property type="match status" value="1"/>
</dbReference>
<dbReference type="GO" id="GO:0012505">
    <property type="term" value="C:endomembrane system"/>
    <property type="evidence" value="ECO:0007669"/>
    <property type="project" value="UniProtKB-SubCell"/>
</dbReference>
<dbReference type="GO" id="GO:0005741">
    <property type="term" value="C:mitochondrial outer membrane"/>
    <property type="evidence" value="ECO:0007669"/>
    <property type="project" value="TreeGrafter"/>
</dbReference>
<feature type="domain" description="Bcl-2 Bcl-2 homology region 1-3" evidence="9">
    <location>
        <begin position="52"/>
        <end position="151"/>
    </location>
</feature>
<reference evidence="11" key="1">
    <citation type="submission" date="2025-08" db="UniProtKB">
        <authorList>
            <consortium name="RefSeq"/>
        </authorList>
    </citation>
    <scope>IDENTIFICATION</scope>
</reference>
<dbReference type="GO" id="GO:0001836">
    <property type="term" value="P:release of cytochrome c from mitochondria"/>
    <property type="evidence" value="ECO:0007669"/>
    <property type="project" value="TreeGrafter"/>
</dbReference>
<dbReference type="InterPro" id="IPR026298">
    <property type="entry name" value="Bcl-2_fam"/>
</dbReference>
<accession>A0A6P8PQ38</accession>
<sequence length="194" mass="21273">MGRERAGTSEPCAGAMPADPLRQETQRLLRDYFQHRSQPSPPAAPCPAAATLRRVTAEVLTRNRDFFSSCLPPDSLRRQEPGALLLSVARQLEEEGGLNWGRLVSLVAFAGVLLQRAAAGDDDVVESRLTTVLCDYLTKDRRSWLEENGGWDGFNRFFNRHGPEQMQQNGPVGHALMAAAGFGLAGLAFLLVVR</sequence>